<dbReference type="PANTHER" id="PTHR45786:SF74">
    <property type="entry name" value="ATP-DEPENDENT DNA HELICASE"/>
    <property type="match status" value="1"/>
</dbReference>
<dbReference type="EMBL" id="BQNB010020439">
    <property type="protein sequence ID" value="GJT95965.1"/>
    <property type="molecule type" value="Genomic_DNA"/>
</dbReference>
<evidence type="ECO:0000313" key="2">
    <source>
        <dbReference type="Proteomes" id="UP001151760"/>
    </source>
</evidence>
<evidence type="ECO:0000313" key="1">
    <source>
        <dbReference type="EMBL" id="GJT95965.1"/>
    </source>
</evidence>
<organism evidence="1 2">
    <name type="scientific">Tanacetum coccineum</name>
    <dbReference type="NCBI Taxonomy" id="301880"/>
    <lineage>
        <taxon>Eukaryota</taxon>
        <taxon>Viridiplantae</taxon>
        <taxon>Streptophyta</taxon>
        <taxon>Embryophyta</taxon>
        <taxon>Tracheophyta</taxon>
        <taxon>Spermatophyta</taxon>
        <taxon>Magnoliopsida</taxon>
        <taxon>eudicotyledons</taxon>
        <taxon>Gunneridae</taxon>
        <taxon>Pentapetalae</taxon>
        <taxon>asterids</taxon>
        <taxon>campanulids</taxon>
        <taxon>Asterales</taxon>
        <taxon>Asteraceae</taxon>
        <taxon>Asteroideae</taxon>
        <taxon>Anthemideae</taxon>
        <taxon>Anthemidinae</taxon>
        <taxon>Tanacetum</taxon>
    </lineage>
</organism>
<proteinExistence type="predicted"/>
<sequence length="318" mass="37046">MFNMMSLGVHIDESVNNGRGPYVFKISDQLYHWLGSLSPAEGDPPRFSQLYIYDTDNEVDNCRSHFGGENSHLCRDIFEGFIDMLDTPNALVQLFRTAREKLADTYVPNFKVRLYNVVGVREYELPTGDMLGAIVYEPGPETDMDYDIIIEERSGHPQRVNKLHSSYMSLQFPLLFPYGEDGYSKDLKLLGGTGTSESDKWLTMKAYYVEPVVQILSIHLQNMQRVVFRDRDRLDSVVVNANSKKTTLTEWLYYNEWNTNGRHLMYLDFPSEFVWNPSGKYWRRRRLRHKSSIGRLTYVHPSEAPKRLKGCRSRLETR</sequence>
<dbReference type="Proteomes" id="UP001151760">
    <property type="component" value="Unassembled WGS sequence"/>
</dbReference>
<comment type="caution">
    <text evidence="1">The sequence shown here is derived from an EMBL/GenBank/DDBJ whole genome shotgun (WGS) entry which is preliminary data.</text>
</comment>
<name>A0ABQ5I7C0_9ASTR</name>
<gene>
    <name evidence="1" type="ORF">Tco_1091483</name>
</gene>
<dbReference type="PANTHER" id="PTHR45786">
    <property type="entry name" value="DNA BINDING PROTEIN-LIKE"/>
    <property type="match status" value="1"/>
</dbReference>
<accession>A0ABQ5I7C0</accession>
<evidence type="ECO:0008006" key="3">
    <source>
        <dbReference type="Google" id="ProtNLM"/>
    </source>
</evidence>
<reference evidence="1" key="1">
    <citation type="journal article" date="2022" name="Int. J. Mol. Sci.">
        <title>Draft Genome of Tanacetum Coccineum: Genomic Comparison of Closely Related Tanacetum-Family Plants.</title>
        <authorList>
            <person name="Yamashiro T."/>
            <person name="Shiraishi A."/>
            <person name="Nakayama K."/>
            <person name="Satake H."/>
        </authorList>
    </citation>
    <scope>NUCLEOTIDE SEQUENCE</scope>
</reference>
<reference evidence="1" key="2">
    <citation type="submission" date="2022-01" db="EMBL/GenBank/DDBJ databases">
        <authorList>
            <person name="Yamashiro T."/>
            <person name="Shiraishi A."/>
            <person name="Satake H."/>
            <person name="Nakayama K."/>
        </authorList>
    </citation>
    <scope>NUCLEOTIDE SEQUENCE</scope>
</reference>
<keyword evidence="2" id="KW-1185">Reference proteome</keyword>
<protein>
    <recommendedName>
        <fullName evidence="3">Helitron helicase-like domain-containing protein</fullName>
    </recommendedName>
</protein>